<accession>A0A6A4EAF0</accession>
<evidence type="ECO:0000313" key="1">
    <source>
        <dbReference type="EMBL" id="KAE9322602.1"/>
    </source>
</evidence>
<gene>
    <name evidence="1" type="ORF">PF001_g4314</name>
</gene>
<organism evidence="1 2">
    <name type="scientific">Phytophthora fragariae</name>
    <dbReference type="NCBI Taxonomy" id="53985"/>
    <lineage>
        <taxon>Eukaryota</taxon>
        <taxon>Sar</taxon>
        <taxon>Stramenopiles</taxon>
        <taxon>Oomycota</taxon>
        <taxon>Peronosporomycetes</taxon>
        <taxon>Peronosporales</taxon>
        <taxon>Peronosporaceae</taxon>
        <taxon>Phytophthora</taxon>
    </lineage>
</organism>
<dbReference type="EMBL" id="QXGE01000148">
    <property type="protein sequence ID" value="KAE9322602.1"/>
    <property type="molecule type" value="Genomic_DNA"/>
</dbReference>
<reference evidence="1 2" key="1">
    <citation type="submission" date="2018-08" db="EMBL/GenBank/DDBJ databases">
        <title>Genomic investigation of the strawberry pathogen Phytophthora fragariae indicates pathogenicity is determined by transcriptional variation in three key races.</title>
        <authorList>
            <person name="Adams T.M."/>
            <person name="Armitage A.D."/>
            <person name="Sobczyk M.K."/>
            <person name="Bates H.J."/>
            <person name="Dunwell J.M."/>
            <person name="Nellist C.F."/>
            <person name="Harrison R.J."/>
        </authorList>
    </citation>
    <scope>NUCLEOTIDE SEQUENCE [LARGE SCALE GENOMIC DNA]</scope>
    <source>
        <strain evidence="1 2">A4</strain>
    </source>
</reference>
<evidence type="ECO:0000313" key="2">
    <source>
        <dbReference type="Proteomes" id="UP000437068"/>
    </source>
</evidence>
<protein>
    <submittedName>
        <fullName evidence="1">Uncharacterized protein</fullName>
    </submittedName>
</protein>
<name>A0A6A4EAF0_9STRA</name>
<sequence length="78" mass="8990">MYFNALYNLLVHLRQRLDALIYDDLLQYLLSSLQASSFVQSVPTTSTSRRRSTLFGSWLRYVGLKRVNVHLVLLLSTG</sequence>
<proteinExistence type="predicted"/>
<dbReference type="Proteomes" id="UP000437068">
    <property type="component" value="Unassembled WGS sequence"/>
</dbReference>
<comment type="caution">
    <text evidence="1">The sequence shown here is derived from an EMBL/GenBank/DDBJ whole genome shotgun (WGS) entry which is preliminary data.</text>
</comment>
<dbReference type="AlphaFoldDB" id="A0A6A4EAF0"/>